<feature type="signal peptide" evidence="2">
    <location>
        <begin position="1"/>
        <end position="19"/>
    </location>
</feature>
<reference evidence="3 4" key="1">
    <citation type="submission" date="2018-06" db="EMBL/GenBank/DDBJ databases">
        <title>Three novel Pseudomonas species isolated from symptomatic oak.</title>
        <authorList>
            <person name="Bueno-Gonzalez V."/>
            <person name="Brady C."/>
        </authorList>
    </citation>
    <scope>NUCLEOTIDE SEQUENCE [LARGE SCALE GENOMIC DNA]</scope>
    <source>
        <strain evidence="3 4">P26B</strain>
    </source>
</reference>
<dbReference type="Gene3D" id="3.40.190.10">
    <property type="entry name" value="Periplasmic binding protein-like II"/>
    <property type="match status" value="2"/>
</dbReference>
<gene>
    <name evidence="3" type="ORF">DNK34_12710</name>
</gene>
<dbReference type="Proteomes" id="UP000291334">
    <property type="component" value="Unassembled WGS sequence"/>
</dbReference>
<dbReference type="PANTHER" id="PTHR35936:SF6">
    <property type="entry name" value="AMINO ACID ABC TRANSPORTER SUBSTRATE-BINDING PAAT FAMILY PROTEIN"/>
    <property type="match status" value="1"/>
</dbReference>
<dbReference type="PROSITE" id="PS51257">
    <property type="entry name" value="PROKAR_LIPOPROTEIN"/>
    <property type="match status" value="1"/>
</dbReference>
<keyword evidence="4" id="KW-1185">Reference proteome</keyword>
<dbReference type="PANTHER" id="PTHR35936">
    <property type="entry name" value="MEMBRANE-BOUND LYTIC MUREIN TRANSGLYCOSYLASE F"/>
    <property type="match status" value="1"/>
</dbReference>
<evidence type="ECO:0000313" key="3">
    <source>
        <dbReference type="EMBL" id="TBV05398.1"/>
    </source>
</evidence>
<name>A0ABY1Z7R6_9GAMM</name>
<feature type="chain" id="PRO_5046171024" evidence="2">
    <location>
        <begin position="20"/>
        <end position="242"/>
    </location>
</feature>
<sequence length="242" mass="27268">MRLLTCALFVSLLSSCAGAAERPLRFSVTESGVMPMVDISQGEAVGGILYDLQLRLAQKIGRSAELLVLPRLRVQQMLVQGEIDVRCYVNPGWLSESHHQYVWSVPFMTQHDVLVSRTPQPVDPRQLHDQAIGTVLGFSYPPLQALFDSGQLRRDDARTQGLVLSKLAAGRYDYAVSNDLSLHWFNRQHERGEKLHAVQELASDLVSCIVRDEPDVPSMQLLRALVRMKEDGEFDAIVQRYR</sequence>
<evidence type="ECO:0000256" key="1">
    <source>
        <dbReference type="ARBA" id="ARBA00010333"/>
    </source>
</evidence>
<keyword evidence="2" id="KW-0732">Signal</keyword>
<evidence type="ECO:0000313" key="4">
    <source>
        <dbReference type="Proteomes" id="UP000291334"/>
    </source>
</evidence>
<comment type="caution">
    <text evidence="3">The sequence shown here is derived from an EMBL/GenBank/DDBJ whole genome shotgun (WGS) entry which is preliminary data.</text>
</comment>
<proteinExistence type="inferred from homology"/>
<dbReference type="EMBL" id="QJUM01000013">
    <property type="protein sequence ID" value="TBV05398.1"/>
    <property type="molecule type" value="Genomic_DNA"/>
</dbReference>
<dbReference type="RefSeq" id="WP_131174814.1">
    <property type="nucleotide sequence ID" value="NZ_QJUM01000013.1"/>
</dbReference>
<organism evidence="3 4">
    <name type="scientific">Phytopseudomonas dryadis</name>
    <dbReference type="NCBI Taxonomy" id="2487520"/>
    <lineage>
        <taxon>Bacteria</taxon>
        <taxon>Pseudomonadati</taxon>
        <taxon>Pseudomonadota</taxon>
        <taxon>Gammaproteobacteria</taxon>
        <taxon>Pseudomonadales</taxon>
        <taxon>Pseudomonadaceae</taxon>
        <taxon>Phytopseudomonas</taxon>
    </lineage>
</organism>
<protein>
    <submittedName>
        <fullName evidence="3">Amino acid ABC transporter substrate-binding protein</fullName>
    </submittedName>
</protein>
<accession>A0ABY1Z7R6</accession>
<comment type="similarity">
    <text evidence="1">Belongs to the bacterial solute-binding protein 3 family.</text>
</comment>
<dbReference type="SUPFAM" id="SSF53850">
    <property type="entry name" value="Periplasmic binding protein-like II"/>
    <property type="match status" value="1"/>
</dbReference>
<evidence type="ECO:0000256" key="2">
    <source>
        <dbReference type="SAM" id="SignalP"/>
    </source>
</evidence>